<dbReference type="AlphaFoldDB" id="A0A8X6SW38"/>
<gene>
    <name evidence="1" type="ORF">TNCV_3991811</name>
</gene>
<dbReference type="Proteomes" id="UP000887159">
    <property type="component" value="Unassembled WGS sequence"/>
</dbReference>
<keyword evidence="2" id="KW-1185">Reference proteome</keyword>
<proteinExistence type="predicted"/>
<comment type="caution">
    <text evidence="1">The sequence shown here is derived from an EMBL/GenBank/DDBJ whole genome shotgun (WGS) entry which is preliminary data.</text>
</comment>
<accession>A0A8X6SW38</accession>
<sequence>MWLLVPDIATHIDRNQRLSSEYGIDEFRRFIPNKRQDLNGLSLYVCRQVILEGSYCHITPIESVSVFLKSTTSIHMEQNLEQSELSRRRSLLQSPVT</sequence>
<name>A0A8X6SW38_TRICX</name>
<reference evidence="1" key="1">
    <citation type="submission" date="2020-08" db="EMBL/GenBank/DDBJ databases">
        <title>Multicomponent nature underlies the extraordinary mechanical properties of spider dragline silk.</title>
        <authorList>
            <person name="Kono N."/>
            <person name="Nakamura H."/>
            <person name="Mori M."/>
            <person name="Yoshida Y."/>
            <person name="Ohtoshi R."/>
            <person name="Malay A.D."/>
            <person name="Moran D.A.P."/>
            <person name="Tomita M."/>
            <person name="Numata K."/>
            <person name="Arakawa K."/>
        </authorList>
    </citation>
    <scope>NUCLEOTIDE SEQUENCE</scope>
</reference>
<evidence type="ECO:0000313" key="2">
    <source>
        <dbReference type="Proteomes" id="UP000887159"/>
    </source>
</evidence>
<organism evidence="1 2">
    <name type="scientific">Trichonephila clavipes</name>
    <name type="common">Golden silk orbweaver</name>
    <name type="synonym">Nephila clavipes</name>
    <dbReference type="NCBI Taxonomy" id="2585209"/>
    <lineage>
        <taxon>Eukaryota</taxon>
        <taxon>Metazoa</taxon>
        <taxon>Ecdysozoa</taxon>
        <taxon>Arthropoda</taxon>
        <taxon>Chelicerata</taxon>
        <taxon>Arachnida</taxon>
        <taxon>Araneae</taxon>
        <taxon>Araneomorphae</taxon>
        <taxon>Entelegynae</taxon>
        <taxon>Araneoidea</taxon>
        <taxon>Nephilidae</taxon>
        <taxon>Trichonephila</taxon>
    </lineage>
</organism>
<protein>
    <submittedName>
        <fullName evidence="1">Uncharacterized protein</fullName>
    </submittedName>
</protein>
<evidence type="ECO:0000313" key="1">
    <source>
        <dbReference type="EMBL" id="GFY21137.1"/>
    </source>
</evidence>
<dbReference type="EMBL" id="BMAU01021357">
    <property type="protein sequence ID" value="GFY21137.1"/>
    <property type="molecule type" value="Genomic_DNA"/>
</dbReference>